<dbReference type="Gene3D" id="3.90.215.10">
    <property type="entry name" value="Gamma Fibrinogen, chain A, domain 1"/>
    <property type="match status" value="1"/>
</dbReference>
<comment type="caution">
    <text evidence="4">The sequence shown here is derived from an EMBL/GenBank/DDBJ whole genome shotgun (WGS) entry which is preliminary data.</text>
</comment>
<protein>
    <recommendedName>
        <fullName evidence="3">Fibrinogen C-terminal domain-containing protein</fullName>
    </recommendedName>
</protein>
<accession>A0A8B6BK49</accession>
<evidence type="ECO:0000256" key="1">
    <source>
        <dbReference type="SAM" id="Coils"/>
    </source>
</evidence>
<reference evidence="4" key="1">
    <citation type="submission" date="2018-11" db="EMBL/GenBank/DDBJ databases">
        <authorList>
            <person name="Alioto T."/>
            <person name="Alioto T."/>
        </authorList>
    </citation>
    <scope>NUCLEOTIDE SEQUENCE</scope>
</reference>
<dbReference type="InterPro" id="IPR014716">
    <property type="entry name" value="Fibrinogen_a/b/g_C_1"/>
</dbReference>
<feature type="signal peptide" evidence="2">
    <location>
        <begin position="1"/>
        <end position="23"/>
    </location>
</feature>
<evidence type="ECO:0000256" key="2">
    <source>
        <dbReference type="SAM" id="SignalP"/>
    </source>
</evidence>
<dbReference type="Proteomes" id="UP000596742">
    <property type="component" value="Unassembled WGS sequence"/>
</dbReference>
<dbReference type="Pfam" id="PF00147">
    <property type="entry name" value="Fibrinogen_C"/>
    <property type="match status" value="1"/>
</dbReference>
<name>A0A8B6BK49_MYTGA</name>
<dbReference type="GO" id="GO:0005615">
    <property type="term" value="C:extracellular space"/>
    <property type="evidence" value="ECO:0007669"/>
    <property type="project" value="TreeGrafter"/>
</dbReference>
<dbReference type="InterPro" id="IPR036056">
    <property type="entry name" value="Fibrinogen-like_C"/>
</dbReference>
<dbReference type="NCBIfam" id="NF040941">
    <property type="entry name" value="GGGWT_bact"/>
    <property type="match status" value="1"/>
</dbReference>
<dbReference type="CDD" id="cd00087">
    <property type="entry name" value="FReD"/>
    <property type="match status" value="1"/>
</dbReference>
<keyword evidence="5" id="KW-1185">Reference proteome</keyword>
<keyword evidence="2" id="KW-0732">Signal</keyword>
<evidence type="ECO:0000259" key="3">
    <source>
        <dbReference type="PROSITE" id="PS51406"/>
    </source>
</evidence>
<dbReference type="PANTHER" id="PTHR19143">
    <property type="entry name" value="FIBRINOGEN/TENASCIN/ANGIOPOEITIN"/>
    <property type="match status" value="1"/>
</dbReference>
<dbReference type="AlphaFoldDB" id="A0A8B6BK49"/>
<keyword evidence="1" id="KW-0175">Coiled coil</keyword>
<dbReference type="OrthoDB" id="6125406at2759"/>
<feature type="coiled-coil region" evidence="1">
    <location>
        <begin position="94"/>
        <end position="143"/>
    </location>
</feature>
<dbReference type="SUPFAM" id="SSF56496">
    <property type="entry name" value="Fibrinogen C-terminal domain-like"/>
    <property type="match status" value="1"/>
</dbReference>
<evidence type="ECO:0000313" key="5">
    <source>
        <dbReference type="Proteomes" id="UP000596742"/>
    </source>
</evidence>
<dbReference type="PROSITE" id="PS51406">
    <property type="entry name" value="FIBRINOGEN_C_2"/>
    <property type="match status" value="1"/>
</dbReference>
<dbReference type="InterPro" id="IPR050373">
    <property type="entry name" value="Fibrinogen_C-term_domain"/>
</dbReference>
<dbReference type="EMBL" id="UYJE01000299">
    <property type="protein sequence ID" value="VDH92057.1"/>
    <property type="molecule type" value="Genomic_DNA"/>
</dbReference>
<feature type="domain" description="Fibrinogen C-terminal" evidence="3">
    <location>
        <begin position="236"/>
        <end position="444"/>
    </location>
</feature>
<feature type="chain" id="PRO_5032939151" description="Fibrinogen C-terminal domain-containing protein" evidence="2">
    <location>
        <begin position="24"/>
        <end position="444"/>
    </location>
</feature>
<organism evidence="4 5">
    <name type="scientific">Mytilus galloprovincialis</name>
    <name type="common">Mediterranean mussel</name>
    <dbReference type="NCBI Taxonomy" id="29158"/>
    <lineage>
        <taxon>Eukaryota</taxon>
        <taxon>Metazoa</taxon>
        <taxon>Spiralia</taxon>
        <taxon>Lophotrochozoa</taxon>
        <taxon>Mollusca</taxon>
        <taxon>Bivalvia</taxon>
        <taxon>Autobranchia</taxon>
        <taxon>Pteriomorphia</taxon>
        <taxon>Mytilida</taxon>
        <taxon>Mytiloidea</taxon>
        <taxon>Mytilidae</taxon>
        <taxon>Mytilinae</taxon>
        <taxon>Mytilus</taxon>
    </lineage>
</organism>
<gene>
    <name evidence="4" type="ORF">MGAL_10B055989</name>
</gene>
<dbReference type="InterPro" id="IPR002181">
    <property type="entry name" value="Fibrinogen_a/b/g_C_dom"/>
</dbReference>
<sequence length="444" mass="50812">MSAFGKILFIIQMFLLATIHVAGKPCANSSSECQQVRMPLVSDKLNAPLVAELDVTAINKQLKTYIRDDIESTFSEDIKGLVKKELDDIKVLMLQDYSSKLNKTKKEYDKHISKIVQSLEEKQSELQLEISDVNKKLNESESTFDTNITKLLSRIEQRQERLKLAMISEYTSKIRQSEDANNQKFIDLASKQKSQLADLSRELKEEFVKSTTILQTQSKELEEWKTNLMATLKGTYVPLIRYKDCGYIKTKPSGVYTIYPDELNGKQAYCDMSTDGGGWTVIQRRIDGTTSFNRDWVEYKEGFGDPQKEYWLGNKYLNILTTNGRYELRVDLTNTYNKMTGTAMELFWNCCGTAVSDEDSQYKLTIGGHSGTTGNMMAYNDDKKFTTKDRDHDTMSTINCAKSNGAWWHGECSNVFLNIDMSKGKLYWGGIRYTKSSIMIRQIM</sequence>
<dbReference type="SMART" id="SM00186">
    <property type="entry name" value="FBG"/>
    <property type="match status" value="1"/>
</dbReference>
<proteinExistence type="predicted"/>
<evidence type="ECO:0000313" key="4">
    <source>
        <dbReference type="EMBL" id="VDH92057.1"/>
    </source>
</evidence>